<accession>A0ABP6REV0</accession>
<sequence length="251" mass="27858">MSSDSEHESRNGLHPGLSTRQGFALIEEAGSVRNLLRDSVEAIRGLRLVDLHGDAVFTLGSIGVEKAMKVVLGCNEVGASGSWPSKKTLKSTWGHDIESLNSFLGYAIECGLARVVHGGYSRELASRIGTSTTLELLFAAFARYGKSGRFHHLDVLATDEPGTDDPPSDYWERVEYHVRSTDPELHEVPYGDNRALDECEARLRDCIADELEVWWFCIHRLSVQGCFGELGRKVGEMIWEPGRPEPRAMMV</sequence>
<name>A0ABP6REV0_9MICC</name>
<evidence type="ECO:0000313" key="2">
    <source>
        <dbReference type="Proteomes" id="UP001501736"/>
    </source>
</evidence>
<dbReference type="EMBL" id="BAAAYG010000014">
    <property type="protein sequence ID" value="GAA3287720.1"/>
    <property type="molecule type" value="Genomic_DNA"/>
</dbReference>
<protein>
    <submittedName>
        <fullName evidence="1">Uncharacterized protein</fullName>
    </submittedName>
</protein>
<proteinExistence type="predicted"/>
<reference evidence="2" key="1">
    <citation type="journal article" date="2019" name="Int. J. Syst. Evol. Microbiol.">
        <title>The Global Catalogue of Microorganisms (GCM) 10K type strain sequencing project: providing services to taxonomists for standard genome sequencing and annotation.</title>
        <authorList>
            <consortium name="The Broad Institute Genomics Platform"/>
            <consortium name="The Broad Institute Genome Sequencing Center for Infectious Disease"/>
            <person name="Wu L."/>
            <person name="Ma J."/>
        </authorList>
    </citation>
    <scope>NUCLEOTIDE SEQUENCE [LARGE SCALE GENOMIC DNA]</scope>
    <source>
        <strain evidence="2">JCM 11483</strain>
    </source>
</reference>
<comment type="caution">
    <text evidence="1">The sequence shown here is derived from an EMBL/GenBank/DDBJ whole genome shotgun (WGS) entry which is preliminary data.</text>
</comment>
<organism evidence="1 2">
    <name type="scientific">Nesterenkonia halobia</name>
    <dbReference type="NCBI Taxonomy" id="37922"/>
    <lineage>
        <taxon>Bacteria</taxon>
        <taxon>Bacillati</taxon>
        <taxon>Actinomycetota</taxon>
        <taxon>Actinomycetes</taxon>
        <taxon>Micrococcales</taxon>
        <taxon>Micrococcaceae</taxon>
        <taxon>Nesterenkonia</taxon>
    </lineage>
</organism>
<keyword evidence="2" id="KW-1185">Reference proteome</keyword>
<evidence type="ECO:0000313" key="1">
    <source>
        <dbReference type="EMBL" id="GAA3287720.1"/>
    </source>
</evidence>
<dbReference type="Proteomes" id="UP001501736">
    <property type="component" value="Unassembled WGS sequence"/>
</dbReference>
<gene>
    <name evidence="1" type="ORF">GCM10020260_24720</name>
</gene>
<dbReference type="RefSeq" id="WP_344721852.1">
    <property type="nucleotide sequence ID" value="NZ_BAAAYG010000014.1"/>
</dbReference>